<reference evidence="8 9" key="1">
    <citation type="submission" date="2024-04" db="EMBL/GenBank/DDBJ databases">
        <authorList>
            <person name="Wu Y.S."/>
            <person name="Zhang L."/>
        </authorList>
    </citation>
    <scope>NUCLEOTIDE SEQUENCE [LARGE SCALE GENOMIC DNA]</scope>
    <source>
        <strain evidence="8 9">KG-01</strain>
    </source>
</reference>
<accession>A0ABU9LIE6</accession>
<evidence type="ECO:0000313" key="9">
    <source>
        <dbReference type="Proteomes" id="UP001398420"/>
    </source>
</evidence>
<dbReference type="InterPro" id="IPR014729">
    <property type="entry name" value="Rossmann-like_a/b/a_fold"/>
</dbReference>
<feature type="domain" description="Photolyase/cryptochrome alpha/beta" evidence="7">
    <location>
        <begin position="2"/>
        <end position="134"/>
    </location>
</feature>
<dbReference type="Pfam" id="PF03441">
    <property type="entry name" value="FAD_binding_7"/>
    <property type="match status" value="1"/>
</dbReference>
<protein>
    <recommendedName>
        <fullName evidence="2 6">Cryptochrome DASH</fullName>
    </recommendedName>
</protein>
<proteinExistence type="inferred from homology"/>
<evidence type="ECO:0000256" key="2">
    <source>
        <dbReference type="ARBA" id="ARBA00017881"/>
    </source>
</evidence>
<dbReference type="Gene3D" id="1.25.40.80">
    <property type="match status" value="1"/>
</dbReference>
<evidence type="ECO:0000256" key="1">
    <source>
        <dbReference type="ARBA" id="ARBA00005862"/>
    </source>
</evidence>
<dbReference type="EMBL" id="JBCEWA010000001">
    <property type="protein sequence ID" value="MEL5987134.1"/>
    <property type="molecule type" value="Genomic_DNA"/>
</dbReference>
<evidence type="ECO:0000256" key="3">
    <source>
        <dbReference type="ARBA" id="ARBA00022630"/>
    </source>
</evidence>
<comment type="cofactor">
    <cofactor evidence="6">
        <name>(6R)-5,10-methylene-5,6,7,8-tetrahydrofolate</name>
        <dbReference type="ChEBI" id="CHEBI:15636"/>
    </cofactor>
    <text evidence="6">Binds 1 5,10-methenyltetrahydrofolate (MTHF) per subunit.</text>
</comment>
<dbReference type="Gene3D" id="3.40.50.620">
    <property type="entry name" value="HUPs"/>
    <property type="match status" value="1"/>
</dbReference>
<dbReference type="PANTHER" id="PTHR11455">
    <property type="entry name" value="CRYPTOCHROME"/>
    <property type="match status" value="1"/>
</dbReference>
<dbReference type="InterPro" id="IPR005101">
    <property type="entry name" value="Cryptochr/Photolyase_FAD-bd"/>
</dbReference>
<dbReference type="SUPFAM" id="SSF48173">
    <property type="entry name" value="Cryptochrome/photolyase FAD-binding domain"/>
    <property type="match status" value="1"/>
</dbReference>
<dbReference type="RefSeq" id="WP_068454641.1">
    <property type="nucleotide sequence ID" value="NZ_JAWVOH010000001.1"/>
</dbReference>
<dbReference type="Pfam" id="PF00875">
    <property type="entry name" value="DNA_photolyase"/>
    <property type="match status" value="1"/>
</dbReference>
<keyword evidence="9" id="KW-1185">Reference proteome</keyword>
<dbReference type="InterPro" id="IPR014133">
    <property type="entry name" value="Cry_DASH"/>
</dbReference>
<gene>
    <name evidence="8" type="ORF">AAF454_01695</name>
</gene>
<comment type="cofactor">
    <cofactor evidence="6">
        <name>FAD</name>
        <dbReference type="ChEBI" id="CHEBI:57692"/>
    </cofactor>
    <text evidence="6">Binds 1 FAD per subunit.</text>
</comment>
<dbReference type="Gene3D" id="1.10.579.10">
    <property type="entry name" value="DNA Cyclobutane Dipyrimidine Photolyase, subunit A, domain 3"/>
    <property type="match status" value="1"/>
</dbReference>
<dbReference type="PROSITE" id="PS51645">
    <property type="entry name" value="PHR_CRY_ALPHA_BETA"/>
    <property type="match status" value="1"/>
</dbReference>
<dbReference type="SUPFAM" id="SSF52425">
    <property type="entry name" value="Cryptochrome/photolyase, N-terminal domain"/>
    <property type="match status" value="1"/>
</dbReference>
<dbReference type="InterPro" id="IPR006050">
    <property type="entry name" value="DNA_photolyase_N"/>
</dbReference>
<name>A0ABU9LIE6_9BACL</name>
<dbReference type="InterPro" id="IPR036155">
    <property type="entry name" value="Crypto/Photolyase_N_sf"/>
</dbReference>
<dbReference type="PRINTS" id="PR00147">
    <property type="entry name" value="DNAPHOTLYASE"/>
</dbReference>
<keyword evidence="3 6" id="KW-0285">Flavoprotein</keyword>
<organism evidence="8 9">
    <name type="scientific">Kurthia gibsonii</name>
    <dbReference type="NCBI Taxonomy" id="33946"/>
    <lineage>
        <taxon>Bacteria</taxon>
        <taxon>Bacillati</taxon>
        <taxon>Bacillota</taxon>
        <taxon>Bacilli</taxon>
        <taxon>Bacillales</taxon>
        <taxon>Caryophanaceae</taxon>
        <taxon>Kurthia</taxon>
    </lineage>
</organism>
<evidence type="ECO:0000256" key="5">
    <source>
        <dbReference type="ARBA" id="ARBA00022991"/>
    </source>
</evidence>
<comment type="function">
    <text evidence="6">May have a photoreceptor function.</text>
</comment>
<evidence type="ECO:0000313" key="8">
    <source>
        <dbReference type="EMBL" id="MEL5987134.1"/>
    </source>
</evidence>
<comment type="similarity">
    <text evidence="1 6">Belongs to the DNA photolyase class-1 family.</text>
</comment>
<dbReference type="InterPro" id="IPR036134">
    <property type="entry name" value="Crypto/Photolyase_FAD-like_sf"/>
</dbReference>
<evidence type="ECO:0000256" key="4">
    <source>
        <dbReference type="ARBA" id="ARBA00022827"/>
    </source>
</evidence>
<evidence type="ECO:0000259" key="7">
    <source>
        <dbReference type="PROSITE" id="PS51645"/>
    </source>
</evidence>
<dbReference type="PANTHER" id="PTHR11455:SF22">
    <property type="entry name" value="CRYPTOCHROME DASH"/>
    <property type="match status" value="1"/>
</dbReference>
<keyword evidence="5 6" id="KW-0157">Chromophore</keyword>
<evidence type="ECO:0000256" key="6">
    <source>
        <dbReference type="RuleBase" id="RU367151"/>
    </source>
</evidence>
<sequence>MDYSVVWFRHDLRVTDHEPLVQAVASGLEVMGVYCFDPREFTKTKYGFLKTGVHRAQFLRESIADLQNSLAKLGYPLHIEIGEPEVVLKKLAKVHTIKKIFYSVEVASEEMAVENAVKKQLPHVTFHAYDTHNLIHPADLPFSISQLPDVFTQFRKIVEKQCVVRTPLDCPKGSTKEVEKIPIPTLQELGIHETPPAQPIEHGGEQAGLQRIQSYFFDQDALCVYKETRNGMLRRDDSSKLSSYLAYGCLSPRTIYAEIQRYEKSRIKNRSTYWLFFELLWRDYFSLVHRKYGNRLFQAGGIDDLAIPWSQDEGLFEKWLQGETGYPLVDANMKELQQTGYMSNRGRQNVASFLTKNLGIDWRMGAAWFESQLIDYDVSSNYGNWCYVAGVGNDAREFRVFNVAKQGKDYDPKAQYAKRWLPILKDVPAHRVYTTEPLTDDEQKQYGVILGIDYAAPIVDLFSSANEQKQKYLRAVKKD</sequence>
<keyword evidence="4 6" id="KW-0274">FAD</keyword>
<dbReference type="NCBIfam" id="TIGR02765">
    <property type="entry name" value="crypto_DASH"/>
    <property type="match status" value="1"/>
</dbReference>
<dbReference type="InterPro" id="IPR002081">
    <property type="entry name" value="Cryptochrome/DNA_photolyase_1"/>
</dbReference>
<comment type="caution">
    <text evidence="8">The sequence shown here is derived from an EMBL/GenBank/DDBJ whole genome shotgun (WGS) entry which is preliminary data.</text>
</comment>
<dbReference type="Proteomes" id="UP001398420">
    <property type="component" value="Unassembled WGS sequence"/>
</dbReference>